<dbReference type="Gene3D" id="3.40.1400.10">
    <property type="entry name" value="Sugar-phosphate isomerase, RpiB/LacA/LacB"/>
    <property type="match status" value="1"/>
</dbReference>
<dbReference type="EMBL" id="AGEI01000013">
    <property type="protein sequence ID" value="EHR35054.1"/>
    <property type="molecule type" value="Genomic_DNA"/>
</dbReference>
<dbReference type="HOGENOM" id="CLU_091396_1_2_9"/>
<gene>
    <name evidence="2" type="ORF">HMPREF9709_00480</name>
</gene>
<dbReference type="PATRIC" id="fig|883114.3.peg.473"/>
<comment type="similarity">
    <text evidence="1">Belongs to the LacAB/RpiB family.</text>
</comment>
<accession>H3NMB9</accession>
<proteinExistence type="inferred from homology"/>
<keyword evidence="2" id="KW-0413">Isomerase</keyword>
<dbReference type="InterPro" id="IPR003500">
    <property type="entry name" value="RpiB_LacA_LacB"/>
</dbReference>
<comment type="caution">
    <text evidence="2">The sequence shown here is derived from an EMBL/GenBank/DDBJ whole genome shotgun (WGS) entry which is preliminary data.</text>
</comment>
<dbReference type="Pfam" id="PF02502">
    <property type="entry name" value="LacAB_rpiB"/>
    <property type="match status" value="1"/>
</dbReference>
<dbReference type="InterPro" id="IPR036569">
    <property type="entry name" value="RpiB_LacA_LacB_sf"/>
</dbReference>
<protein>
    <submittedName>
        <fullName evidence="2">RpiB/LacA/LacB family sugar-phosphate isomerase</fullName>
    </submittedName>
</protein>
<dbReference type="RefSeq" id="WP_005397624.1">
    <property type="nucleotide sequence ID" value="NZ_JH601088.1"/>
</dbReference>
<dbReference type="GO" id="GO:0005975">
    <property type="term" value="P:carbohydrate metabolic process"/>
    <property type="evidence" value="ECO:0007669"/>
    <property type="project" value="InterPro"/>
</dbReference>
<evidence type="ECO:0000256" key="1">
    <source>
        <dbReference type="ARBA" id="ARBA00008754"/>
    </source>
</evidence>
<dbReference type="SUPFAM" id="SSF89623">
    <property type="entry name" value="Ribose/Galactose isomerase RpiB/AlsB"/>
    <property type="match status" value="1"/>
</dbReference>
<dbReference type="Proteomes" id="UP000004191">
    <property type="component" value="Unassembled WGS sequence"/>
</dbReference>
<dbReference type="GO" id="GO:0016861">
    <property type="term" value="F:intramolecular oxidoreductase activity, interconverting aldoses and ketoses"/>
    <property type="evidence" value="ECO:0007669"/>
    <property type="project" value="UniProtKB-ARBA"/>
</dbReference>
<sequence>MKTIKDKELLVAADFSGFDLKEAIVAHLKNKGWKITDVGIRDKNEQPREIFHRIGFKAGSLISEGEFERALIFCGTGMGIQIAASKCPGVRTGNVDNVSAAIRAIEGNDVNMLSMGGFYTAPQLGIEIAEAYLNSTFCGGDYEWPYFNAFHKLALDEINEFDYNQYKDNDFKVINPKTLDDYEYLVKK</sequence>
<dbReference type="AlphaFoldDB" id="H3NMB9"/>
<dbReference type="OrthoDB" id="1778624at2"/>
<reference evidence="2 3" key="1">
    <citation type="submission" date="2012-01" db="EMBL/GenBank/DDBJ databases">
        <title>The Genome Sequence of Helcococcus kunzii ATCC 51366.</title>
        <authorList>
            <consortium name="The Broad Institute Genome Sequencing Platform"/>
            <person name="Earl A."/>
            <person name="Ward D."/>
            <person name="Feldgarden M."/>
            <person name="Gevers D."/>
            <person name="Huys G."/>
            <person name="Young S.K."/>
            <person name="Zeng Q."/>
            <person name="Gargeya S."/>
            <person name="Fitzgerald M."/>
            <person name="Haas B."/>
            <person name="Abouelleil A."/>
            <person name="Alvarado L."/>
            <person name="Arachchi H.M."/>
            <person name="Berlin A."/>
            <person name="Chapman S.B."/>
            <person name="Gearin G."/>
            <person name="Goldberg J."/>
            <person name="Griggs A."/>
            <person name="Gujja S."/>
            <person name="Hansen M."/>
            <person name="Heiman D."/>
            <person name="Howarth C."/>
            <person name="Larimer J."/>
            <person name="Lui A."/>
            <person name="MacDonald P.J.P."/>
            <person name="McCowen C."/>
            <person name="Montmayeur A."/>
            <person name="Murphy C."/>
            <person name="Neiman D."/>
            <person name="Pearson M."/>
            <person name="Priest M."/>
            <person name="Roberts A."/>
            <person name="Saif S."/>
            <person name="Shea T."/>
            <person name="Sisk P."/>
            <person name="Stolte C."/>
            <person name="Sykes S."/>
            <person name="Wortman J."/>
            <person name="Nusbaum C."/>
            <person name="Birren B."/>
        </authorList>
    </citation>
    <scope>NUCLEOTIDE SEQUENCE [LARGE SCALE GENOMIC DNA]</scope>
    <source>
        <strain evidence="2 3">ATCC 51366</strain>
    </source>
</reference>
<name>H3NMB9_9FIRM</name>
<evidence type="ECO:0000313" key="2">
    <source>
        <dbReference type="EMBL" id="EHR35054.1"/>
    </source>
</evidence>
<evidence type="ECO:0000313" key="3">
    <source>
        <dbReference type="Proteomes" id="UP000004191"/>
    </source>
</evidence>
<keyword evidence="3" id="KW-1185">Reference proteome</keyword>
<dbReference type="STRING" id="883114.HMPREF9709_00480"/>
<dbReference type="GeneID" id="96998497"/>
<dbReference type="eggNOG" id="COG0698">
    <property type="taxonomic scope" value="Bacteria"/>
</dbReference>
<dbReference type="PANTHER" id="PTHR30345:SF0">
    <property type="entry name" value="DNA DAMAGE-REPAIR_TOLERATION PROTEIN DRT102"/>
    <property type="match status" value="1"/>
</dbReference>
<organism evidence="2 3">
    <name type="scientific">Helcococcus kunzii ATCC 51366</name>
    <dbReference type="NCBI Taxonomy" id="883114"/>
    <lineage>
        <taxon>Bacteria</taxon>
        <taxon>Bacillati</taxon>
        <taxon>Bacillota</taxon>
        <taxon>Tissierellia</taxon>
        <taxon>Tissierellales</taxon>
        <taxon>Peptoniphilaceae</taxon>
        <taxon>Helcococcus</taxon>
    </lineage>
</organism>
<dbReference type="PANTHER" id="PTHR30345">
    <property type="entry name" value="RIBOSE-5-PHOSPHATE ISOMERASE B"/>
    <property type="match status" value="1"/>
</dbReference>